<reference evidence="8 9" key="1">
    <citation type="journal article" date="2016" name="Mol. Biol. Evol.">
        <title>Comparative Genomics of Early-Diverging Mushroom-Forming Fungi Provides Insights into the Origins of Lignocellulose Decay Capabilities.</title>
        <authorList>
            <person name="Nagy L.G."/>
            <person name="Riley R."/>
            <person name="Tritt A."/>
            <person name="Adam C."/>
            <person name="Daum C."/>
            <person name="Floudas D."/>
            <person name="Sun H."/>
            <person name="Yadav J.S."/>
            <person name="Pangilinan J."/>
            <person name="Larsson K.H."/>
            <person name="Matsuura K."/>
            <person name="Barry K."/>
            <person name="Labutti K."/>
            <person name="Kuo R."/>
            <person name="Ohm R.A."/>
            <person name="Bhattacharya S.S."/>
            <person name="Shirouzu T."/>
            <person name="Yoshinaga Y."/>
            <person name="Martin F.M."/>
            <person name="Grigoriev I.V."/>
            <person name="Hibbett D.S."/>
        </authorList>
    </citation>
    <scope>NUCLEOTIDE SEQUENCE [LARGE SCALE GENOMIC DNA]</scope>
    <source>
        <strain evidence="8 9">CBS 109695</strain>
    </source>
</reference>
<dbReference type="STRING" id="436010.A0A166CMD7"/>
<dbReference type="Pfam" id="PF04080">
    <property type="entry name" value="Per1"/>
    <property type="match status" value="1"/>
</dbReference>
<feature type="transmembrane region" description="Helical" evidence="7">
    <location>
        <begin position="272"/>
        <end position="292"/>
    </location>
</feature>
<proteinExistence type="inferred from homology"/>
<comment type="similarity">
    <text evidence="7">Belongs to the PGAP3 family.</text>
</comment>
<dbReference type="PANTHER" id="PTHR13148">
    <property type="entry name" value="PER1-RELATED"/>
    <property type="match status" value="1"/>
</dbReference>
<evidence type="ECO:0000256" key="7">
    <source>
        <dbReference type="RuleBase" id="RU365066"/>
    </source>
</evidence>
<dbReference type="AlphaFoldDB" id="A0A166CMD7"/>
<feature type="transmembrane region" description="Helical" evidence="7">
    <location>
        <begin position="228"/>
        <end position="251"/>
    </location>
</feature>
<evidence type="ECO:0000313" key="8">
    <source>
        <dbReference type="EMBL" id="KZP13810.1"/>
    </source>
</evidence>
<evidence type="ECO:0000256" key="1">
    <source>
        <dbReference type="ARBA" id="ARBA00004127"/>
    </source>
</evidence>
<dbReference type="OrthoDB" id="419770at2759"/>
<evidence type="ECO:0000256" key="6">
    <source>
        <dbReference type="ARBA" id="ARBA00023136"/>
    </source>
</evidence>
<comment type="caution">
    <text evidence="7">Lacks conserved residue(s) required for the propagation of feature annotation.</text>
</comment>
<keyword evidence="6 7" id="KW-0472">Membrane</keyword>
<accession>A0A166CMD7</accession>
<feature type="signal peptide" evidence="7">
    <location>
        <begin position="1"/>
        <end position="19"/>
    </location>
</feature>
<keyword evidence="2 7" id="KW-0337">GPI-anchor biosynthesis</keyword>
<dbReference type="InterPro" id="IPR007217">
    <property type="entry name" value="Per1-like"/>
</dbReference>
<keyword evidence="4 7" id="KW-0732">Signal</keyword>
<dbReference type="GO" id="GO:0016788">
    <property type="term" value="F:hydrolase activity, acting on ester bonds"/>
    <property type="evidence" value="ECO:0007669"/>
    <property type="project" value="TreeGrafter"/>
</dbReference>
<evidence type="ECO:0000256" key="3">
    <source>
        <dbReference type="ARBA" id="ARBA00022692"/>
    </source>
</evidence>
<dbReference type="GO" id="GO:0006506">
    <property type="term" value="P:GPI anchor biosynthetic process"/>
    <property type="evidence" value="ECO:0007669"/>
    <property type="project" value="UniProtKB-KW"/>
</dbReference>
<feature type="transmembrane region" description="Helical" evidence="7">
    <location>
        <begin position="203"/>
        <end position="222"/>
    </location>
</feature>
<dbReference type="PANTHER" id="PTHR13148:SF0">
    <property type="entry name" value="POST-GPI ATTACHMENT TO PROTEINS FACTOR 3"/>
    <property type="match status" value="1"/>
</dbReference>
<dbReference type="Proteomes" id="UP000076532">
    <property type="component" value="Unassembled WGS sequence"/>
</dbReference>
<feature type="transmembrane region" description="Helical" evidence="7">
    <location>
        <begin position="162"/>
        <end position="182"/>
    </location>
</feature>
<keyword evidence="5 7" id="KW-1133">Transmembrane helix</keyword>
<organism evidence="8 9">
    <name type="scientific">Athelia psychrophila</name>
    <dbReference type="NCBI Taxonomy" id="1759441"/>
    <lineage>
        <taxon>Eukaryota</taxon>
        <taxon>Fungi</taxon>
        <taxon>Dikarya</taxon>
        <taxon>Basidiomycota</taxon>
        <taxon>Agaricomycotina</taxon>
        <taxon>Agaricomycetes</taxon>
        <taxon>Agaricomycetidae</taxon>
        <taxon>Atheliales</taxon>
        <taxon>Atheliaceae</taxon>
        <taxon>Athelia</taxon>
    </lineage>
</organism>
<evidence type="ECO:0000256" key="4">
    <source>
        <dbReference type="ARBA" id="ARBA00022729"/>
    </source>
</evidence>
<dbReference type="EMBL" id="KV417627">
    <property type="protein sequence ID" value="KZP13810.1"/>
    <property type="molecule type" value="Genomic_DNA"/>
</dbReference>
<feature type="transmembrane region" description="Helical" evidence="7">
    <location>
        <begin position="99"/>
        <end position="118"/>
    </location>
</feature>
<dbReference type="GO" id="GO:0005789">
    <property type="term" value="C:endoplasmic reticulum membrane"/>
    <property type="evidence" value="ECO:0007669"/>
    <property type="project" value="UniProtKB-SubCell"/>
</dbReference>
<feature type="chain" id="PRO_5016484764" description="Post-GPI attachment to proteins factor 3" evidence="7">
    <location>
        <begin position="20"/>
        <end position="336"/>
    </location>
</feature>
<keyword evidence="7" id="KW-0256">Endoplasmic reticulum</keyword>
<keyword evidence="3 7" id="KW-0812">Transmembrane</keyword>
<evidence type="ECO:0000256" key="5">
    <source>
        <dbReference type="ARBA" id="ARBA00022989"/>
    </source>
</evidence>
<gene>
    <name evidence="8" type="ORF">FIBSPDRAFT_834711</name>
</gene>
<name>A0A166CMD7_9AGAM</name>
<evidence type="ECO:0000313" key="9">
    <source>
        <dbReference type="Proteomes" id="UP000076532"/>
    </source>
</evidence>
<keyword evidence="9" id="KW-1185">Reference proteome</keyword>
<comment type="subcellular location">
    <subcellularLocation>
        <location evidence="1">Endomembrane system</location>
        <topology evidence="1">Multi-pass membrane protein</topology>
    </subcellularLocation>
    <subcellularLocation>
        <location evidence="7">Endoplasmic reticulum membrane</location>
        <topology evidence="7">Multi-pass membrane protein</topology>
    </subcellularLocation>
</comment>
<feature type="transmembrane region" description="Helical" evidence="7">
    <location>
        <begin position="130"/>
        <end position="150"/>
    </location>
</feature>
<comment type="function">
    <text evidence="7">Involved in the lipid remodeling steps of GPI-anchor maturation.</text>
</comment>
<evidence type="ECO:0000256" key="2">
    <source>
        <dbReference type="ARBA" id="ARBA00022502"/>
    </source>
</evidence>
<sequence length="336" mass="38755">MLSRYRSLIILTLAAYTVASSGDRSAEFQNCVIRCSVDTCVSSSMLPLALQLTRWNCADDCKYTCMHVVTNKAVELGLPIEQYYGKWPFWRFMGMQEPASVAFSLLNLWFHAAGFSKIRRSVPNGHIMKTYYLLWAIISMNTWVWSSIFHTRDLPTTEKLDYFSAALAIGYSLYYTVIRLFHLYPRRNTLANTSLDPKRTTRWIWSLFCVIIYVSHVSYLTMSPRFDYSYNIAFNLALGLTHNAIWSLYSLPSSFPVLWRFLSKPKSYRPAFAGKAAFFVLLTTAATALELFDFPPWGRFIDAHALWHLSTAPIIPFWYDFLVEDSLDDGWRGAKV</sequence>
<protein>
    <recommendedName>
        <fullName evidence="7">Post-GPI attachment to proteins factor 3</fullName>
    </recommendedName>
</protein>